<evidence type="ECO:0000313" key="3">
    <source>
        <dbReference type="Proteomes" id="UP000001940"/>
    </source>
</evidence>
<dbReference type="UCSC" id="F35E12.9b">
    <property type="organism name" value="c. elegans"/>
</dbReference>
<dbReference type="PhylomeDB" id="Q52GX9"/>
<sequence length="390" mass="43569">MGWHLFNIPANYALSLTFSVDFQSDNDQVYIYDNTGAGMYIIHTGNITNVELYVSPTIARVNVVGVSGKSSFMLTYLYKSLEAYKQTIKKTGEYFPLSLVTGISYYTITSDNPNEKVVLSYAMRVGVNEDKLLAYYYVYDGDNINNATMIGNLDTIGGKITVSSGRSVTIVNFYGGTKSNSYALGNDASTVQGYDKYTVLMTSKGTTASGNMTSLATNGGLYTFICVDCSTFYYTQLRFDSMTPVSNRAYVTFQGMTPTHKKEKLIKYDMMTVTDKYFPQMMPSNIITLNVYLARVGFMFNNVNDDTQWKKAYDGRKGMIFSPNLWMSTPNSFSYEIRDDSQMYNFAVTINKMSFPASSDKMTLIIGPTTGNPTLNNMYPRDQSSTGKVS</sequence>
<dbReference type="ExpressionAtlas" id="Q52GX9">
    <property type="expression patterns" value="baseline and differential"/>
</dbReference>
<dbReference type="RefSeq" id="NP_001023882.1">
    <property type="nucleotide sequence ID" value="NM_001028711.3"/>
</dbReference>
<dbReference type="Bgee" id="WBGene00009433">
    <property type="expression patterns" value="Expressed in larva and 3 other cell types or tissues"/>
</dbReference>
<dbReference type="CTD" id="179867"/>
<gene>
    <name evidence="2" type="ORF">CELE_F35E12.9</name>
    <name evidence="2 4" type="ORF">F35E12.9</name>
</gene>
<dbReference type="OMA" id="PLWMSAN"/>
<proteinExistence type="predicted"/>
<dbReference type="GO" id="GO:0045087">
    <property type="term" value="P:innate immune response"/>
    <property type="evidence" value="ECO:0000318"/>
    <property type="project" value="GO_Central"/>
</dbReference>
<dbReference type="AlphaFoldDB" id="Q52GX9"/>
<dbReference type="PaxDb" id="6239-F35E12.9b"/>
<evidence type="ECO:0000313" key="4">
    <source>
        <dbReference type="WormBase" id="F35E12.9b"/>
    </source>
</evidence>
<reference evidence="2 3" key="1">
    <citation type="journal article" date="1998" name="Science">
        <title>Genome sequence of the nematode C. elegans: a platform for investigating biology.</title>
        <authorList>
            <consortium name="The C. elegans sequencing consortium"/>
            <person name="Sulson J.E."/>
            <person name="Waterston R."/>
        </authorList>
    </citation>
    <scope>NUCLEOTIDE SEQUENCE [LARGE SCALE GENOMIC DNA]</scope>
    <source>
        <strain evidence="2 3">Bristol N2</strain>
    </source>
</reference>
<dbReference type="STRING" id="6239.F35E12.9b.1"/>
<dbReference type="InParanoid" id="Q52GX9"/>
<dbReference type="PANTHER" id="PTHR21447">
    <property type="entry name" value="RING-TYPE DOMAIN-CONTAINING PROTEIN-RELATED"/>
    <property type="match status" value="1"/>
</dbReference>
<dbReference type="InterPro" id="IPR003366">
    <property type="entry name" value="CUB-like_dom"/>
</dbReference>
<dbReference type="AGR" id="WB:WBGene00009433"/>
<dbReference type="FunCoup" id="Q52GX9">
    <property type="interactions" value="170"/>
</dbReference>
<dbReference type="PANTHER" id="PTHR21447:SF7">
    <property type="entry name" value="CUB-LIKE DOMAIN-CONTAINING PROTEIN"/>
    <property type="match status" value="1"/>
</dbReference>
<evidence type="ECO:0000259" key="1">
    <source>
        <dbReference type="Pfam" id="PF02408"/>
    </source>
</evidence>
<dbReference type="OrthoDB" id="5791243at2759"/>
<keyword evidence="3" id="KW-1185">Reference proteome</keyword>
<accession>Q52GX9</accession>
<protein>
    <submittedName>
        <fullName evidence="2">CUB-like domain-containing protein</fullName>
    </submittedName>
</protein>
<dbReference type="EMBL" id="BX284605">
    <property type="protein sequence ID" value="CAI91173.1"/>
    <property type="molecule type" value="Genomic_DNA"/>
</dbReference>
<organism evidence="2 3">
    <name type="scientific">Caenorhabditis elegans</name>
    <dbReference type="NCBI Taxonomy" id="6239"/>
    <lineage>
        <taxon>Eukaryota</taxon>
        <taxon>Metazoa</taxon>
        <taxon>Ecdysozoa</taxon>
        <taxon>Nematoda</taxon>
        <taxon>Chromadorea</taxon>
        <taxon>Rhabditida</taxon>
        <taxon>Rhabditina</taxon>
        <taxon>Rhabditomorpha</taxon>
        <taxon>Rhabditoidea</taxon>
        <taxon>Rhabditidae</taxon>
        <taxon>Peloderinae</taxon>
        <taxon>Caenorhabditis</taxon>
    </lineage>
</organism>
<name>Q52GX9_CAEEL</name>
<feature type="domain" description="CUB-like" evidence="1">
    <location>
        <begin position="6"/>
        <end position="80"/>
    </location>
</feature>
<evidence type="ECO:0000313" key="2">
    <source>
        <dbReference type="EMBL" id="CAI91173.1"/>
    </source>
</evidence>
<dbReference type="WormBase" id="F35E12.9b">
    <property type="protein sequence ID" value="CE38514"/>
    <property type="gene ID" value="WBGene00009433"/>
</dbReference>
<dbReference type="eggNOG" id="ENOG502TG16">
    <property type="taxonomic scope" value="Eukaryota"/>
</dbReference>
<dbReference type="Pfam" id="PF02408">
    <property type="entry name" value="CUB_2"/>
    <property type="match status" value="1"/>
</dbReference>
<dbReference type="Proteomes" id="UP000001940">
    <property type="component" value="Chromosome V"/>
</dbReference>
<dbReference type="GeneID" id="179867"/>